<organism evidence="2 3">
    <name type="scientific">Candidatus Nomurabacteria bacterium RIFCSPLOWO2_01_FULL_33_24</name>
    <dbReference type="NCBI Taxonomy" id="1801765"/>
    <lineage>
        <taxon>Bacteria</taxon>
        <taxon>Candidatus Nomuraibacteriota</taxon>
    </lineage>
</organism>
<protein>
    <submittedName>
        <fullName evidence="2">Uncharacterized protein</fullName>
    </submittedName>
</protein>
<comment type="caution">
    <text evidence="2">The sequence shown here is derived from an EMBL/GenBank/DDBJ whole genome shotgun (WGS) entry which is preliminary data.</text>
</comment>
<accession>A0A1F6WZF7</accession>
<reference evidence="2 3" key="1">
    <citation type="journal article" date="2016" name="Nat. Commun.">
        <title>Thousands of microbial genomes shed light on interconnected biogeochemical processes in an aquifer system.</title>
        <authorList>
            <person name="Anantharaman K."/>
            <person name="Brown C.T."/>
            <person name="Hug L.A."/>
            <person name="Sharon I."/>
            <person name="Castelle C.J."/>
            <person name="Probst A.J."/>
            <person name="Thomas B.C."/>
            <person name="Singh A."/>
            <person name="Wilkins M.J."/>
            <person name="Karaoz U."/>
            <person name="Brodie E.L."/>
            <person name="Williams K.H."/>
            <person name="Hubbard S.S."/>
            <person name="Banfield J.F."/>
        </authorList>
    </citation>
    <scope>NUCLEOTIDE SEQUENCE [LARGE SCALE GENOMIC DNA]</scope>
</reference>
<gene>
    <name evidence="2" type="ORF">A2995_01215</name>
</gene>
<dbReference type="EMBL" id="MFUP01000014">
    <property type="protein sequence ID" value="OGI87279.1"/>
    <property type="molecule type" value="Genomic_DNA"/>
</dbReference>
<name>A0A1F6WZF7_9BACT</name>
<dbReference type="AlphaFoldDB" id="A0A1F6WZF7"/>
<feature type="compositionally biased region" description="Polar residues" evidence="1">
    <location>
        <begin position="49"/>
        <end position="81"/>
    </location>
</feature>
<evidence type="ECO:0000313" key="2">
    <source>
        <dbReference type="EMBL" id="OGI87279.1"/>
    </source>
</evidence>
<evidence type="ECO:0000313" key="3">
    <source>
        <dbReference type="Proteomes" id="UP000185809"/>
    </source>
</evidence>
<sequence>MIEDKNKKNTKGEEKNEKKVKTIRTFASDMAKAVENQKRDLKKTTIDTLSANNVVSSFSQTPESATTSSPSVVNNISNQSFDSEEQKKENEKILKNSGIEVINQEIDKPPQETKITAPFIKKVPAGETKEKIKEFKKAKENIGEEIKQLEEEFNKEIGENKKTTKSPKKDESVSLEEKAKELKRTKDKIEEEIKSLEENAKKELTGLKETKKKIEGAINKIKELEKNKNKIEEEINKIKELEENKKKIEEEIKSLEGGLGGVFDD</sequence>
<dbReference type="Proteomes" id="UP000185809">
    <property type="component" value="Unassembled WGS sequence"/>
</dbReference>
<evidence type="ECO:0000256" key="1">
    <source>
        <dbReference type="SAM" id="MobiDB-lite"/>
    </source>
</evidence>
<proteinExistence type="predicted"/>
<feature type="region of interest" description="Disordered" evidence="1">
    <location>
        <begin position="1"/>
        <end position="20"/>
    </location>
</feature>
<feature type="region of interest" description="Disordered" evidence="1">
    <location>
        <begin position="155"/>
        <end position="177"/>
    </location>
</feature>
<feature type="region of interest" description="Disordered" evidence="1">
    <location>
        <begin position="49"/>
        <end position="91"/>
    </location>
</feature>